<evidence type="ECO:0008006" key="4">
    <source>
        <dbReference type="Google" id="ProtNLM"/>
    </source>
</evidence>
<protein>
    <recommendedName>
        <fullName evidence="4">Transmembrane protein</fullName>
    </recommendedName>
</protein>
<feature type="transmembrane region" description="Helical" evidence="2">
    <location>
        <begin position="30"/>
        <end position="50"/>
    </location>
</feature>
<feature type="transmembrane region" description="Helical" evidence="2">
    <location>
        <begin position="151"/>
        <end position="169"/>
    </location>
</feature>
<evidence type="ECO:0000313" key="3">
    <source>
        <dbReference type="EMBL" id="KAL0336142.1"/>
    </source>
</evidence>
<keyword evidence="2" id="KW-1133">Transmembrane helix</keyword>
<dbReference type="EMBL" id="JACGWJ010000021">
    <property type="protein sequence ID" value="KAL0336142.1"/>
    <property type="molecule type" value="Genomic_DNA"/>
</dbReference>
<comment type="caution">
    <text evidence="3">The sequence shown here is derived from an EMBL/GenBank/DDBJ whole genome shotgun (WGS) entry which is preliminary data.</text>
</comment>
<sequence length="175" mass="19005">MSQPNYDVYPNPVMTTQPDSSHSDGSFGPVFAVLAVIVVVSTVACVLGRLCSRRHHRGKEAAHKTPKASKQSQGLGPKEWQKPNFNMRDGDIEFGFDKRNPSGKGPKNGGGGGGKENHRIIIKMVHINRKSDFQTTFDGGFHACMRGDGGIRLSSILVVVVVVFIGRVLEFSVIT</sequence>
<keyword evidence="2" id="KW-0472">Membrane</keyword>
<accession>A0AAW2MY16</accession>
<feature type="region of interest" description="Disordered" evidence="1">
    <location>
        <begin position="1"/>
        <end position="24"/>
    </location>
</feature>
<feature type="compositionally biased region" description="Basic and acidic residues" evidence="1">
    <location>
        <begin position="88"/>
        <end position="100"/>
    </location>
</feature>
<feature type="region of interest" description="Disordered" evidence="1">
    <location>
        <begin position="56"/>
        <end position="115"/>
    </location>
</feature>
<dbReference type="PANTHER" id="PTHR33429">
    <property type="entry name" value="OS02G0708000 PROTEIN-RELATED"/>
    <property type="match status" value="1"/>
</dbReference>
<reference evidence="3" key="1">
    <citation type="submission" date="2020-06" db="EMBL/GenBank/DDBJ databases">
        <authorList>
            <person name="Li T."/>
            <person name="Hu X."/>
            <person name="Zhang T."/>
            <person name="Song X."/>
            <person name="Zhang H."/>
            <person name="Dai N."/>
            <person name="Sheng W."/>
            <person name="Hou X."/>
            <person name="Wei L."/>
        </authorList>
    </citation>
    <scope>NUCLEOTIDE SEQUENCE</scope>
    <source>
        <strain evidence="3">G02</strain>
        <tissue evidence="3">Leaf</tissue>
    </source>
</reference>
<organism evidence="3">
    <name type="scientific">Sesamum radiatum</name>
    <name type="common">Black benniseed</name>
    <dbReference type="NCBI Taxonomy" id="300843"/>
    <lineage>
        <taxon>Eukaryota</taxon>
        <taxon>Viridiplantae</taxon>
        <taxon>Streptophyta</taxon>
        <taxon>Embryophyta</taxon>
        <taxon>Tracheophyta</taxon>
        <taxon>Spermatophyta</taxon>
        <taxon>Magnoliopsida</taxon>
        <taxon>eudicotyledons</taxon>
        <taxon>Gunneridae</taxon>
        <taxon>Pentapetalae</taxon>
        <taxon>asterids</taxon>
        <taxon>lamiids</taxon>
        <taxon>Lamiales</taxon>
        <taxon>Pedaliaceae</taxon>
        <taxon>Sesamum</taxon>
    </lineage>
</organism>
<gene>
    <name evidence="3" type="ORF">Sradi_4826100</name>
</gene>
<evidence type="ECO:0000256" key="2">
    <source>
        <dbReference type="SAM" id="Phobius"/>
    </source>
</evidence>
<keyword evidence="2" id="KW-0812">Transmembrane</keyword>
<dbReference type="PANTHER" id="PTHR33429:SF7">
    <property type="entry name" value="OS02G0708000 PROTEIN"/>
    <property type="match status" value="1"/>
</dbReference>
<name>A0AAW2MY16_SESRA</name>
<proteinExistence type="predicted"/>
<evidence type="ECO:0000256" key="1">
    <source>
        <dbReference type="SAM" id="MobiDB-lite"/>
    </source>
</evidence>
<dbReference type="AlphaFoldDB" id="A0AAW2MY16"/>
<reference evidence="3" key="2">
    <citation type="journal article" date="2024" name="Plant">
        <title>Genomic evolution and insights into agronomic trait innovations of Sesamum species.</title>
        <authorList>
            <person name="Miao H."/>
            <person name="Wang L."/>
            <person name="Qu L."/>
            <person name="Liu H."/>
            <person name="Sun Y."/>
            <person name="Le M."/>
            <person name="Wang Q."/>
            <person name="Wei S."/>
            <person name="Zheng Y."/>
            <person name="Lin W."/>
            <person name="Duan Y."/>
            <person name="Cao H."/>
            <person name="Xiong S."/>
            <person name="Wang X."/>
            <person name="Wei L."/>
            <person name="Li C."/>
            <person name="Ma Q."/>
            <person name="Ju M."/>
            <person name="Zhao R."/>
            <person name="Li G."/>
            <person name="Mu C."/>
            <person name="Tian Q."/>
            <person name="Mei H."/>
            <person name="Zhang T."/>
            <person name="Gao T."/>
            <person name="Zhang H."/>
        </authorList>
    </citation>
    <scope>NUCLEOTIDE SEQUENCE</scope>
    <source>
        <strain evidence="3">G02</strain>
    </source>
</reference>
<feature type="compositionally biased region" description="Polar residues" evidence="1">
    <location>
        <begin position="13"/>
        <end position="24"/>
    </location>
</feature>